<dbReference type="PANTHER" id="PTHR34138">
    <property type="entry name" value="CELL SHAPE-DETERMINING PROTEIN MREC"/>
    <property type="match status" value="1"/>
</dbReference>
<evidence type="ECO:0000256" key="2">
    <source>
        <dbReference type="ARBA" id="ARBA00013855"/>
    </source>
</evidence>
<evidence type="ECO:0000259" key="7">
    <source>
        <dbReference type="Pfam" id="PF04085"/>
    </source>
</evidence>
<accession>C0EA42</accession>
<dbReference type="eggNOG" id="COG1792">
    <property type="taxonomic scope" value="Bacteria"/>
</dbReference>
<reference evidence="8 9" key="2">
    <citation type="submission" date="2009-02" db="EMBL/GenBank/DDBJ databases">
        <title>Draft genome sequence of Clostridium methylpentosum (DSM 5476).</title>
        <authorList>
            <person name="Sudarsanam P."/>
            <person name="Ley R."/>
            <person name="Guruge J."/>
            <person name="Turnbaugh P.J."/>
            <person name="Mahowald M."/>
            <person name="Liep D."/>
            <person name="Gordon J."/>
        </authorList>
    </citation>
    <scope>NUCLEOTIDE SEQUENCE [LARGE SCALE GENOMIC DNA]</scope>
    <source>
        <strain evidence="8 9">DSM 5476</strain>
    </source>
</reference>
<dbReference type="Gene3D" id="2.40.10.350">
    <property type="entry name" value="Rod shape-determining protein MreC, domain 2"/>
    <property type="match status" value="1"/>
</dbReference>
<dbReference type="EMBL" id="ACEC01000026">
    <property type="protein sequence ID" value="EEG31661.1"/>
    <property type="molecule type" value="Genomic_DNA"/>
</dbReference>
<dbReference type="GO" id="GO:0008360">
    <property type="term" value="P:regulation of cell shape"/>
    <property type="evidence" value="ECO:0007669"/>
    <property type="project" value="UniProtKB-KW"/>
</dbReference>
<proteinExistence type="inferred from homology"/>
<dbReference type="AlphaFoldDB" id="C0EA42"/>
<dbReference type="STRING" id="537013.CLOSTMETH_00696"/>
<evidence type="ECO:0000313" key="9">
    <source>
        <dbReference type="Proteomes" id="UP000003340"/>
    </source>
</evidence>
<evidence type="ECO:0000313" key="8">
    <source>
        <dbReference type="EMBL" id="EEG31661.1"/>
    </source>
</evidence>
<keyword evidence="9" id="KW-1185">Reference proteome</keyword>
<evidence type="ECO:0000256" key="5">
    <source>
        <dbReference type="PIRNR" id="PIRNR038471"/>
    </source>
</evidence>
<dbReference type="Pfam" id="PF04085">
    <property type="entry name" value="MreC"/>
    <property type="match status" value="1"/>
</dbReference>
<name>C0EA42_9FIRM</name>
<feature type="coiled-coil region" evidence="6">
    <location>
        <begin position="68"/>
        <end position="112"/>
    </location>
</feature>
<protein>
    <recommendedName>
        <fullName evidence="2 5">Cell shape-determining protein MreC</fullName>
    </recommendedName>
    <alternativeName>
        <fullName evidence="4 5">Cell shape protein MreC</fullName>
    </alternativeName>
</protein>
<comment type="caution">
    <text evidence="8">The sequence shown here is derived from an EMBL/GenBank/DDBJ whole genome shotgun (WGS) entry which is preliminary data.</text>
</comment>
<keyword evidence="3 5" id="KW-0133">Cell shape</keyword>
<evidence type="ECO:0000256" key="3">
    <source>
        <dbReference type="ARBA" id="ARBA00022960"/>
    </source>
</evidence>
<keyword evidence="6" id="KW-0175">Coiled coil</keyword>
<dbReference type="InterPro" id="IPR042177">
    <property type="entry name" value="Cell/Rod_1"/>
</dbReference>
<sequence>MREFFKSWRFKILLGVVAVFIGVMLYEASTGGLSAPNGLIGSLTAPIQQGASAVSNGVSGFFDKFLNAGNYKKENEELKGQIADLQQQIVDYEKMKEQNEQLKEIAGIKETNPDFDMEPATVIARDPSDAYGSFTINKGSVNGVKKNDPVITSAGLVGQVTSVGLTYAHVTTLLSPDLEISGYEVRTKDTGVVSGELALSQEGFCQMKHLSKETSIAKGYIVCTAGSSGLYPQDLIIGTVQEIKVQNNGISAYAVIKPSVDVTEVTNVAVLKSFLGQGVNIPGNEASSEQE</sequence>
<dbReference type="InterPro" id="IPR007221">
    <property type="entry name" value="MreC"/>
</dbReference>
<comment type="similarity">
    <text evidence="1 5">Belongs to the MreC family.</text>
</comment>
<dbReference type="GO" id="GO:0005886">
    <property type="term" value="C:plasma membrane"/>
    <property type="evidence" value="ECO:0007669"/>
    <property type="project" value="TreeGrafter"/>
</dbReference>
<dbReference type="InterPro" id="IPR042175">
    <property type="entry name" value="Cell/Rod_MreC_2"/>
</dbReference>
<evidence type="ECO:0000256" key="1">
    <source>
        <dbReference type="ARBA" id="ARBA00009369"/>
    </source>
</evidence>
<evidence type="ECO:0000256" key="6">
    <source>
        <dbReference type="SAM" id="Coils"/>
    </source>
</evidence>
<dbReference type="PIRSF" id="PIRSF038471">
    <property type="entry name" value="MreC"/>
    <property type="match status" value="1"/>
</dbReference>
<dbReference type="NCBIfam" id="TIGR00219">
    <property type="entry name" value="mreC"/>
    <property type="match status" value="1"/>
</dbReference>
<gene>
    <name evidence="8" type="primary">mreC</name>
    <name evidence="8" type="ORF">CLOSTMETH_00696</name>
</gene>
<dbReference type="HOGENOM" id="CLU_042663_1_2_9"/>
<dbReference type="Gene3D" id="2.40.10.340">
    <property type="entry name" value="Rod shape-determining protein MreC, domain 1"/>
    <property type="match status" value="1"/>
</dbReference>
<reference evidence="8 9" key="1">
    <citation type="submission" date="2009-01" db="EMBL/GenBank/DDBJ databases">
        <authorList>
            <person name="Fulton L."/>
            <person name="Clifton S."/>
            <person name="Fulton B."/>
            <person name="Xu J."/>
            <person name="Minx P."/>
            <person name="Pepin K.H."/>
            <person name="Johnson M."/>
            <person name="Bhonagiri V."/>
            <person name="Nash W.E."/>
            <person name="Mardis E.R."/>
            <person name="Wilson R.K."/>
        </authorList>
    </citation>
    <scope>NUCLEOTIDE SEQUENCE [LARGE SCALE GENOMIC DNA]</scope>
    <source>
        <strain evidence="8 9">DSM 5476</strain>
    </source>
</reference>
<dbReference type="InterPro" id="IPR055342">
    <property type="entry name" value="MreC_beta-barrel_core"/>
</dbReference>
<dbReference type="PANTHER" id="PTHR34138:SF1">
    <property type="entry name" value="CELL SHAPE-DETERMINING PROTEIN MREC"/>
    <property type="match status" value="1"/>
</dbReference>
<dbReference type="Proteomes" id="UP000003340">
    <property type="component" value="Unassembled WGS sequence"/>
</dbReference>
<evidence type="ECO:0000256" key="4">
    <source>
        <dbReference type="ARBA" id="ARBA00032089"/>
    </source>
</evidence>
<comment type="function">
    <text evidence="5">Involved in formation and maintenance of cell shape.</text>
</comment>
<organism evidence="8 9">
    <name type="scientific">[Clostridium] methylpentosum DSM 5476</name>
    <dbReference type="NCBI Taxonomy" id="537013"/>
    <lineage>
        <taxon>Bacteria</taxon>
        <taxon>Bacillati</taxon>
        <taxon>Bacillota</taxon>
        <taxon>Clostridia</taxon>
        <taxon>Eubacteriales</taxon>
        <taxon>Oscillospiraceae</taxon>
        <taxon>Oscillospiraceae incertae sedis</taxon>
    </lineage>
</organism>
<feature type="domain" description="Rod shape-determining protein MreC beta-barrel core" evidence="7">
    <location>
        <begin position="122"/>
        <end position="272"/>
    </location>
</feature>